<dbReference type="Proteomes" id="UP000294933">
    <property type="component" value="Unassembled WGS sequence"/>
</dbReference>
<name>A0A4Y7QDZ2_9AGAM</name>
<accession>A0A4Y7QDZ2</accession>
<sequence length="117" mass="13247">MAPQLKVNATLGTSFVTIPGYTQFDPPITFGCPYSNTICGYCHMAIEQEQEQEEQEQDELIKINPEEDPEGYMQALETKYEKMGANLTAPDNCVITKFELQDEFLYGTYSYLPALTL</sequence>
<evidence type="ECO:0000313" key="1">
    <source>
        <dbReference type="EMBL" id="TDL25090.1"/>
    </source>
</evidence>
<keyword evidence="2" id="KW-1185">Reference proteome</keyword>
<proteinExistence type="predicted"/>
<dbReference type="VEuPathDB" id="FungiDB:BD410DRAFT_801199"/>
<dbReference type="EMBL" id="ML170164">
    <property type="protein sequence ID" value="TDL25090.1"/>
    <property type="molecule type" value="Genomic_DNA"/>
</dbReference>
<protein>
    <submittedName>
        <fullName evidence="1">Uncharacterized protein</fullName>
    </submittedName>
</protein>
<gene>
    <name evidence="1" type="ORF">BD410DRAFT_801199</name>
</gene>
<organism evidence="1 2">
    <name type="scientific">Rickenella mellea</name>
    <dbReference type="NCBI Taxonomy" id="50990"/>
    <lineage>
        <taxon>Eukaryota</taxon>
        <taxon>Fungi</taxon>
        <taxon>Dikarya</taxon>
        <taxon>Basidiomycota</taxon>
        <taxon>Agaricomycotina</taxon>
        <taxon>Agaricomycetes</taxon>
        <taxon>Hymenochaetales</taxon>
        <taxon>Rickenellaceae</taxon>
        <taxon>Rickenella</taxon>
    </lineage>
</organism>
<reference evidence="1 2" key="1">
    <citation type="submission" date="2018-06" db="EMBL/GenBank/DDBJ databases">
        <title>A transcriptomic atlas of mushroom development highlights an independent origin of complex multicellularity.</title>
        <authorList>
            <consortium name="DOE Joint Genome Institute"/>
            <person name="Krizsan K."/>
            <person name="Almasi E."/>
            <person name="Merenyi Z."/>
            <person name="Sahu N."/>
            <person name="Viragh M."/>
            <person name="Koszo T."/>
            <person name="Mondo S."/>
            <person name="Kiss B."/>
            <person name="Balint B."/>
            <person name="Kues U."/>
            <person name="Barry K."/>
            <person name="Hegedus J.C."/>
            <person name="Henrissat B."/>
            <person name="Johnson J."/>
            <person name="Lipzen A."/>
            <person name="Ohm R."/>
            <person name="Nagy I."/>
            <person name="Pangilinan J."/>
            <person name="Yan J."/>
            <person name="Xiong Y."/>
            <person name="Grigoriev I.V."/>
            <person name="Hibbett D.S."/>
            <person name="Nagy L.G."/>
        </authorList>
    </citation>
    <scope>NUCLEOTIDE SEQUENCE [LARGE SCALE GENOMIC DNA]</scope>
    <source>
        <strain evidence="1 2">SZMC22713</strain>
    </source>
</reference>
<evidence type="ECO:0000313" key="2">
    <source>
        <dbReference type="Proteomes" id="UP000294933"/>
    </source>
</evidence>
<dbReference type="AlphaFoldDB" id="A0A4Y7QDZ2"/>